<proteinExistence type="predicted"/>
<name>A0A2P5GW17_9ENTR</name>
<dbReference type="EMBL" id="PQGD01000001">
    <property type="protein sequence ID" value="POP50750.1"/>
    <property type="molecule type" value="Genomic_DNA"/>
</dbReference>
<dbReference type="EMBL" id="PQGE01000001">
    <property type="protein sequence ID" value="POP47738.1"/>
    <property type="molecule type" value="Genomic_DNA"/>
</dbReference>
<dbReference type="Proteomes" id="UP000247005">
    <property type="component" value="Unassembled WGS sequence"/>
</dbReference>
<evidence type="ECO:0000313" key="1">
    <source>
        <dbReference type="EMBL" id="POP47738.1"/>
    </source>
</evidence>
<keyword evidence="3" id="KW-1185">Reference proteome</keyword>
<gene>
    <name evidence="2" type="ORF">CHU32_00925</name>
    <name evidence="1" type="ORF">CHU33_00925</name>
</gene>
<dbReference type="AlphaFoldDB" id="A0A2P5GW17"/>
<reference evidence="3 4" key="1">
    <citation type="submission" date="2018-01" db="EMBL/GenBank/DDBJ databases">
        <title>Superficieibacter electus gen. nov., sp. nov., an extended-spectrum beta-lactamase possessing member of the Enterobacteriaceae family, isolated from intensive care unit surfaces.</title>
        <authorList>
            <person name="Potter R.F."/>
            <person name="D'Souza A.W."/>
        </authorList>
    </citation>
    <scope>NUCLEOTIDE SEQUENCE [LARGE SCALE GENOMIC DNA]</scope>
    <source>
        <strain evidence="2 4">BP-1</strain>
        <strain evidence="1 3">BP-2</strain>
    </source>
</reference>
<protein>
    <submittedName>
        <fullName evidence="2">Uncharacterized protein</fullName>
    </submittedName>
</protein>
<sequence length="71" mass="8070">MMADVLVEETVDVTDTPEFNALLLYQMLNDEQLSEVSLIHNITAISGLKVDAYSVNYYTSGEKLKIQRRMT</sequence>
<organism evidence="2 4">
    <name type="scientific">Superficieibacter electus</name>
    <dbReference type="NCBI Taxonomy" id="2022662"/>
    <lineage>
        <taxon>Bacteria</taxon>
        <taxon>Pseudomonadati</taxon>
        <taxon>Pseudomonadota</taxon>
        <taxon>Gammaproteobacteria</taxon>
        <taxon>Enterobacterales</taxon>
        <taxon>Enterobacteriaceae</taxon>
        <taxon>Superficieibacter</taxon>
    </lineage>
</organism>
<evidence type="ECO:0000313" key="3">
    <source>
        <dbReference type="Proteomes" id="UP000237073"/>
    </source>
</evidence>
<evidence type="ECO:0000313" key="2">
    <source>
        <dbReference type="EMBL" id="POP50750.1"/>
    </source>
</evidence>
<dbReference type="RefSeq" id="WP_103674211.1">
    <property type="nucleotide sequence ID" value="NZ_PQGD01000001.1"/>
</dbReference>
<comment type="caution">
    <text evidence="2">The sequence shown here is derived from an EMBL/GenBank/DDBJ whole genome shotgun (WGS) entry which is preliminary data.</text>
</comment>
<evidence type="ECO:0000313" key="4">
    <source>
        <dbReference type="Proteomes" id="UP000247005"/>
    </source>
</evidence>
<dbReference type="Proteomes" id="UP000237073">
    <property type="component" value="Unassembled WGS sequence"/>
</dbReference>
<accession>A0A2P5GW17</accession>